<protein>
    <recommendedName>
        <fullName evidence="6">Tyr recombinase domain-containing protein</fullName>
    </recommendedName>
</protein>
<comment type="caution">
    <text evidence="4">The sequence shown here is derived from an EMBL/GenBank/DDBJ whole genome shotgun (WGS) entry which is preliminary data.</text>
</comment>
<evidence type="ECO:0000259" key="3">
    <source>
        <dbReference type="Pfam" id="PF22823"/>
    </source>
</evidence>
<dbReference type="GO" id="GO:0006310">
    <property type="term" value="P:DNA recombination"/>
    <property type="evidence" value="ECO:0007669"/>
    <property type="project" value="UniProtKB-KW"/>
</dbReference>
<organism evidence="4 5">
    <name type="scientific">Peribacillus loiseleuriae</name>
    <dbReference type="NCBI Taxonomy" id="1679170"/>
    <lineage>
        <taxon>Bacteria</taxon>
        <taxon>Bacillati</taxon>
        <taxon>Bacillota</taxon>
        <taxon>Bacilli</taxon>
        <taxon>Bacillales</taxon>
        <taxon>Bacillaceae</taxon>
        <taxon>Peribacillus</taxon>
    </lineage>
</organism>
<dbReference type="OrthoDB" id="2086953at2"/>
<evidence type="ECO:0000313" key="5">
    <source>
        <dbReference type="Proteomes" id="UP000037146"/>
    </source>
</evidence>
<dbReference type="PATRIC" id="fig|1679170.3.peg.1950"/>
<reference evidence="5" key="1">
    <citation type="submission" date="2015-07" db="EMBL/GenBank/DDBJ databases">
        <title>Genome sequencing project for genomic taxonomy and phylogenomics of Bacillus-like bacteria.</title>
        <authorList>
            <person name="Liu B."/>
            <person name="Wang J."/>
            <person name="Zhu Y."/>
            <person name="Liu G."/>
            <person name="Chen Q."/>
            <person name="Chen Z."/>
            <person name="Lan J."/>
            <person name="Che J."/>
            <person name="Ge C."/>
            <person name="Shi H."/>
            <person name="Pan Z."/>
            <person name="Liu X."/>
        </authorList>
    </citation>
    <scope>NUCLEOTIDE SEQUENCE [LARGE SCALE GENOMIC DNA]</scope>
    <source>
        <strain evidence="5">FJAT-27997</strain>
    </source>
</reference>
<dbReference type="RefSeq" id="WP_049680988.1">
    <property type="nucleotide sequence ID" value="NZ_LFZW01000001.1"/>
</dbReference>
<dbReference type="GO" id="GO:0003677">
    <property type="term" value="F:DNA binding"/>
    <property type="evidence" value="ECO:0007669"/>
    <property type="project" value="InterPro"/>
</dbReference>
<feature type="domain" description="MrpR N-terminal core-binding" evidence="2">
    <location>
        <begin position="4"/>
        <end position="82"/>
    </location>
</feature>
<sequence>MSELYNEELKMAFLDRYENKSTRNTMINVFKWSAKTEKPLNRDLYEFTLNEIRLVLVDMNSSSIDSIRSNGRFISYYLDWIIGEGYKVNENPLNGLLNEWYENIYDSSKKTIFTEKEINEMEKALVNAQDAVVLKLLFEGVEGEGLSELLNLQEKDVNFDTGILSLRNDSGEKREIEVSEGSLNLIRQAIKNVPYALKNGLSEGKRREIEVVNNNYIVRSTIGRTINLDRADKHLIYRRLATMSEQFNYRYLTANNIVKSGKLKLAKDLYKDRKQLTNKELDIIAEQFGMKKTMTQGTYRYNSMRAYINEENIRGMYPEIFE</sequence>
<dbReference type="InterPro" id="IPR013762">
    <property type="entry name" value="Integrase-like_cat_sf"/>
</dbReference>
<keyword evidence="1" id="KW-0233">DNA recombination</keyword>
<dbReference type="EMBL" id="LFZW01000001">
    <property type="protein sequence ID" value="KMY49647.1"/>
    <property type="molecule type" value="Genomic_DNA"/>
</dbReference>
<evidence type="ECO:0008006" key="6">
    <source>
        <dbReference type="Google" id="ProtNLM"/>
    </source>
</evidence>
<dbReference type="SUPFAM" id="SSF56349">
    <property type="entry name" value="DNA breaking-rejoining enzymes"/>
    <property type="match status" value="1"/>
</dbReference>
<evidence type="ECO:0000256" key="1">
    <source>
        <dbReference type="ARBA" id="ARBA00023172"/>
    </source>
</evidence>
<feature type="domain" description="MrpR C-terminal catalytic" evidence="3">
    <location>
        <begin position="114"/>
        <end position="319"/>
    </location>
</feature>
<dbReference type="Pfam" id="PF22823">
    <property type="entry name" value="MrpR_C_cat"/>
    <property type="match status" value="1"/>
</dbReference>
<accession>A0A0K9GTP5</accession>
<keyword evidence="5" id="KW-1185">Reference proteome</keyword>
<dbReference type="Pfam" id="PF22822">
    <property type="entry name" value="MrpR_N_CB"/>
    <property type="match status" value="1"/>
</dbReference>
<dbReference type="Proteomes" id="UP000037146">
    <property type="component" value="Unassembled WGS sequence"/>
</dbReference>
<dbReference type="Gene3D" id="1.10.443.10">
    <property type="entry name" value="Intergrase catalytic core"/>
    <property type="match status" value="1"/>
</dbReference>
<evidence type="ECO:0000259" key="2">
    <source>
        <dbReference type="Pfam" id="PF22822"/>
    </source>
</evidence>
<name>A0A0K9GTP5_9BACI</name>
<proteinExistence type="predicted"/>
<dbReference type="InterPro" id="IPR055009">
    <property type="entry name" value="MrpR_N_CB"/>
</dbReference>
<dbReference type="GO" id="GO:0015074">
    <property type="term" value="P:DNA integration"/>
    <property type="evidence" value="ECO:0007669"/>
    <property type="project" value="InterPro"/>
</dbReference>
<gene>
    <name evidence="4" type="ORF">AC625_08930</name>
</gene>
<evidence type="ECO:0000313" key="4">
    <source>
        <dbReference type="EMBL" id="KMY49647.1"/>
    </source>
</evidence>
<dbReference type="AlphaFoldDB" id="A0A0K9GTP5"/>
<dbReference type="STRING" id="1679170.AC625_08930"/>
<dbReference type="InterPro" id="IPR011010">
    <property type="entry name" value="DNA_brk_join_enz"/>
</dbReference>
<dbReference type="InterPro" id="IPR055008">
    <property type="entry name" value="MrpR_C_cat"/>
</dbReference>